<dbReference type="PANTHER" id="PTHR45913">
    <property type="entry name" value="EPM2A-INTERACTING PROTEIN 1"/>
    <property type="match status" value="1"/>
</dbReference>
<evidence type="ECO:0000313" key="2">
    <source>
        <dbReference type="Proteomes" id="UP001142489"/>
    </source>
</evidence>
<dbReference type="PANTHER" id="PTHR45913:SF22">
    <property type="entry name" value="SCAN BOX DOMAIN-CONTAINING PROTEIN"/>
    <property type="match status" value="1"/>
</dbReference>
<sequence>MDNGCQTLHRKAWHSLILPSNWCSQHQWQQPKWSTAAILNEGPDAFEGGHRDNLFQQLCEENNKDFQMLVLHTQIRWLSKGNHLQCFAALWDAIVFLMYDKELGEKRFHTKEDIFHLADIFQKHYLLNKILQGKNSGLVR</sequence>
<proteinExistence type="predicted"/>
<name>A0A9Q0XJ87_9SAUR</name>
<dbReference type="EMBL" id="JAPFRF010000011">
    <property type="protein sequence ID" value="KAJ7316999.1"/>
    <property type="molecule type" value="Genomic_DNA"/>
</dbReference>
<dbReference type="Proteomes" id="UP001142489">
    <property type="component" value="Unassembled WGS sequence"/>
</dbReference>
<evidence type="ECO:0000313" key="1">
    <source>
        <dbReference type="EMBL" id="KAJ7316999.1"/>
    </source>
</evidence>
<gene>
    <name evidence="1" type="ORF">JRQ81_003161</name>
</gene>
<organism evidence="1 2">
    <name type="scientific">Phrynocephalus forsythii</name>
    <dbReference type="NCBI Taxonomy" id="171643"/>
    <lineage>
        <taxon>Eukaryota</taxon>
        <taxon>Metazoa</taxon>
        <taxon>Chordata</taxon>
        <taxon>Craniata</taxon>
        <taxon>Vertebrata</taxon>
        <taxon>Euteleostomi</taxon>
        <taxon>Lepidosauria</taxon>
        <taxon>Squamata</taxon>
        <taxon>Bifurcata</taxon>
        <taxon>Unidentata</taxon>
        <taxon>Episquamata</taxon>
        <taxon>Toxicofera</taxon>
        <taxon>Iguania</taxon>
        <taxon>Acrodonta</taxon>
        <taxon>Agamidae</taxon>
        <taxon>Agaminae</taxon>
        <taxon>Phrynocephalus</taxon>
    </lineage>
</organism>
<keyword evidence="2" id="KW-1185">Reference proteome</keyword>
<dbReference type="AlphaFoldDB" id="A0A9Q0XJ87"/>
<accession>A0A9Q0XJ87</accession>
<comment type="caution">
    <text evidence="1">The sequence shown here is derived from an EMBL/GenBank/DDBJ whole genome shotgun (WGS) entry which is preliminary data.</text>
</comment>
<dbReference type="OrthoDB" id="6144063at2759"/>
<reference evidence="1" key="1">
    <citation type="journal article" date="2023" name="DNA Res.">
        <title>Chromosome-level genome assembly of Phrynocephalus forsythii using third-generation DNA sequencing and Hi-C analysis.</title>
        <authorList>
            <person name="Qi Y."/>
            <person name="Zhao W."/>
            <person name="Zhao Y."/>
            <person name="Niu C."/>
            <person name="Cao S."/>
            <person name="Zhang Y."/>
        </authorList>
    </citation>
    <scope>NUCLEOTIDE SEQUENCE</scope>
    <source>
        <tissue evidence="1">Muscle</tissue>
    </source>
</reference>
<protein>
    <submittedName>
        <fullName evidence="1">Uncharacterized protein</fullName>
    </submittedName>
</protein>